<evidence type="ECO:0000313" key="2">
    <source>
        <dbReference type="Proteomes" id="UP000198806"/>
    </source>
</evidence>
<dbReference type="EMBL" id="FOWD01000018">
    <property type="protein sequence ID" value="SFO32934.1"/>
    <property type="molecule type" value="Genomic_DNA"/>
</dbReference>
<reference evidence="1 2" key="1">
    <citation type="submission" date="2016-10" db="EMBL/GenBank/DDBJ databases">
        <authorList>
            <person name="de Groot N.N."/>
        </authorList>
    </citation>
    <scope>NUCLEOTIDE SEQUENCE [LARGE SCALE GENOMIC DNA]</scope>
    <source>
        <strain evidence="1 2">DSM 1283</strain>
    </source>
</reference>
<evidence type="ECO:0000313" key="1">
    <source>
        <dbReference type="EMBL" id="SFO32934.1"/>
    </source>
</evidence>
<dbReference type="STRING" id="1527.SAMN04489757_11848"/>
<dbReference type="RefSeq" id="WP_242960976.1">
    <property type="nucleotide sequence ID" value="NZ_BAABFM010000023.1"/>
</dbReference>
<proteinExistence type="predicted"/>
<gene>
    <name evidence="1" type="ORF">SAMN04489757_11848</name>
</gene>
<protein>
    <submittedName>
        <fullName evidence="1">Uncharacterized protein</fullName>
    </submittedName>
</protein>
<keyword evidence="2" id="KW-1185">Reference proteome</keyword>
<dbReference type="InterPro" id="IPR014710">
    <property type="entry name" value="RmlC-like_jellyroll"/>
</dbReference>
<organism evidence="1 2">
    <name type="scientific">Anaerocolumna aminovalerica</name>
    <dbReference type="NCBI Taxonomy" id="1527"/>
    <lineage>
        <taxon>Bacteria</taxon>
        <taxon>Bacillati</taxon>
        <taxon>Bacillota</taxon>
        <taxon>Clostridia</taxon>
        <taxon>Lachnospirales</taxon>
        <taxon>Lachnospiraceae</taxon>
        <taxon>Anaerocolumna</taxon>
    </lineage>
</organism>
<accession>A0A1I5GA89</accession>
<name>A0A1I5GA89_9FIRM</name>
<sequence>MKTPKGDRKISSGDIIVCPPSELGAHKIINTSDYEFLKYIDFDTTNSPDVVYYPDSDKTGIIIHNKSNTFFKNKNKTNYYEGE</sequence>
<dbReference type="Proteomes" id="UP000198806">
    <property type="component" value="Unassembled WGS sequence"/>
</dbReference>
<dbReference type="AlphaFoldDB" id="A0A1I5GA89"/>
<dbReference type="Gene3D" id="2.60.120.10">
    <property type="entry name" value="Jelly Rolls"/>
    <property type="match status" value="1"/>
</dbReference>